<evidence type="ECO:0000256" key="2">
    <source>
        <dbReference type="ARBA" id="ARBA00022801"/>
    </source>
</evidence>
<evidence type="ECO:0000313" key="6">
    <source>
        <dbReference type="Proteomes" id="UP001595816"/>
    </source>
</evidence>
<evidence type="ECO:0000256" key="1">
    <source>
        <dbReference type="ARBA" id="ARBA00001946"/>
    </source>
</evidence>
<proteinExistence type="predicted"/>
<gene>
    <name evidence="5" type="ORF">ACFOZ4_11025</name>
</gene>
<protein>
    <submittedName>
        <fullName evidence="5">NUDIX domain-containing protein</fullName>
    </submittedName>
</protein>
<dbReference type="PANTHER" id="PTHR43046:SF12">
    <property type="entry name" value="GDP-MANNOSE MANNOSYL HYDROLASE"/>
    <property type="match status" value="1"/>
</dbReference>
<dbReference type="SUPFAM" id="SSF55811">
    <property type="entry name" value="Nudix"/>
    <property type="match status" value="1"/>
</dbReference>
<dbReference type="RefSeq" id="WP_253754375.1">
    <property type="nucleotide sequence ID" value="NZ_JAMZDZ010000001.1"/>
</dbReference>
<dbReference type="Proteomes" id="UP001595816">
    <property type="component" value="Unassembled WGS sequence"/>
</dbReference>
<comment type="cofactor">
    <cofactor evidence="1">
        <name>Mg(2+)</name>
        <dbReference type="ChEBI" id="CHEBI:18420"/>
    </cofactor>
</comment>
<evidence type="ECO:0000313" key="5">
    <source>
        <dbReference type="EMBL" id="MFC4131135.1"/>
    </source>
</evidence>
<dbReference type="PANTHER" id="PTHR43046">
    <property type="entry name" value="GDP-MANNOSE MANNOSYL HYDROLASE"/>
    <property type="match status" value="1"/>
</dbReference>
<name>A0ABV8LLF6_9ACTN</name>
<evidence type="ECO:0000259" key="4">
    <source>
        <dbReference type="PROSITE" id="PS51462"/>
    </source>
</evidence>
<keyword evidence="3" id="KW-0460">Magnesium</keyword>
<dbReference type="PRINTS" id="PR00502">
    <property type="entry name" value="NUDIXFAMILY"/>
</dbReference>
<organism evidence="5 6">
    <name type="scientific">Hamadaea flava</name>
    <dbReference type="NCBI Taxonomy" id="1742688"/>
    <lineage>
        <taxon>Bacteria</taxon>
        <taxon>Bacillati</taxon>
        <taxon>Actinomycetota</taxon>
        <taxon>Actinomycetes</taxon>
        <taxon>Micromonosporales</taxon>
        <taxon>Micromonosporaceae</taxon>
        <taxon>Hamadaea</taxon>
    </lineage>
</organism>
<sequence>MKPRITSHEQYLATLPGKPMAAAVLFTDDHDRQLLVEITDKSPHAWELPGGAVEKGESPYDAAVREVAEKLGLTVVPGRILVIDWVPPDTRTDRLMIVFDGGPLTSTQTAAITLAPDELRDWAWSTPEQEAIRLSPLLARRAAAARHARHDGVTAYLEAGAGRT</sequence>
<dbReference type="PROSITE" id="PS51462">
    <property type="entry name" value="NUDIX"/>
    <property type="match status" value="1"/>
</dbReference>
<evidence type="ECO:0000256" key="3">
    <source>
        <dbReference type="ARBA" id="ARBA00022842"/>
    </source>
</evidence>
<dbReference type="Gene3D" id="3.90.79.10">
    <property type="entry name" value="Nucleoside Triphosphate Pyrophosphohydrolase"/>
    <property type="match status" value="1"/>
</dbReference>
<feature type="domain" description="Nudix hydrolase" evidence="4">
    <location>
        <begin position="16"/>
        <end position="147"/>
    </location>
</feature>
<keyword evidence="6" id="KW-1185">Reference proteome</keyword>
<keyword evidence="2" id="KW-0378">Hydrolase</keyword>
<dbReference type="EMBL" id="JBHSAY010000006">
    <property type="protein sequence ID" value="MFC4131135.1"/>
    <property type="molecule type" value="Genomic_DNA"/>
</dbReference>
<comment type="caution">
    <text evidence="5">The sequence shown here is derived from an EMBL/GenBank/DDBJ whole genome shotgun (WGS) entry which is preliminary data.</text>
</comment>
<dbReference type="InterPro" id="IPR015797">
    <property type="entry name" value="NUDIX_hydrolase-like_dom_sf"/>
</dbReference>
<accession>A0ABV8LLF6</accession>
<reference evidence="6" key="1">
    <citation type="journal article" date="2019" name="Int. J. Syst. Evol. Microbiol.">
        <title>The Global Catalogue of Microorganisms (GCM) 10K type strain sequencing project: providing services to taxonomists for standard genome sequencing and annotation.</title>
        <authorList>
            <consortium name="The Broad Institute Genomics Platform"/>
            <consortium name="The Broad Institute Genome Sequencing Center for Infectious Disease"/>
            <person name="Wu L."/>
            <person name="Ma J."/>
        </authorList>
    </citation>
    <scope>NUCLEOTIDE SEQUENCE [LARGE SCALE GENOMIC DNA]</scope>
    <source>
        <strain evidence="6">CGMCC 4.7289</strain>
    </source>
</reference>
<dbReference type="Pfam" id="PF00293">
    <property type="entry name" value="NUDIX"/>
    <property type="match status" value="1"/>
</dbReference>
<dbReference type="InterPro" id="IPR000086">
    <property type="entry name" value="NUDIX_hydrolase_dom"/>
</dbReference>
<dbReference type="InterPro" id="IPR020476">
    <property type="entry name" value="Nudix_hydrolase"/>
</dbReference>
<dbReference type="CDD" id="cd18876">
    <property type="entry name" value="NUDIX_Hydrolase"/>
    <property type="match status" value="1"/>
</dbReference>